<dbReference type="CDD" id="cd05466">
    <property type="entry name" value="PBP2_LTTR_substrate"/>
    <property type="match status" value="1"/>
</dbReference>
<keyword evidence="4" id="KW-0804">Transcription</keyword>
<dbReference type="GO" id="GO:0003700">
    <property type="term" value="F:DNA-binding transcription factor activity"/>
    <property type="evidence" value="ECO:0007669"/>
    <property type="project" value="InterPro"/>
</dbReference>
<dbReference type="FunFam" id="1.10.10.10:FF:000001">
    <property type="entry name" value="LysR family transcriptional regulator"/>
    <property type="match status" value="1"/>
</dbReference>
<gene>
    <name evidence="6" type="ORF">SAMN05444959_12314</name>
</gene>
<proteinExistence type="inferred from homology"/>
<sequence length="304" mass="33172">MKLSDIDLRLLRVFKAVAESGGFVKAQAVLGISQPAISSHIANLERRLNVRLCHRGPKGFSLTFQGQQVLDETNRMLDHLDSFADRLNEIGGKTQRLIRIGVVDSLVTDPANPLAAAVRRVCARGKTTVRIGVYDYLDCLTELRAGRLDMAIVGVGTDGRFPEDIEMKYIYDEFSGLFCTPDHPCGNESDPEKLTDLLMKAEISAHSFITNPMGGGLDMQLLDEAADISQGNVESTVYLTLAGTHVGLIPKHYVNQWVDSGDLVAVAPSTYQVVSRFNAVRMKSAALSDSAQQLWDELGHGTPA</sequence>
<evidence type="ECO:0000313" key="6">
    <source>
        <dbReference type="EMBL" id="SNT76619.1"/>
    </source>
</evidence>
<dbReference type="InterPro" id="IPR005119">
    <property type="entry name" value="LysR_subst-bd"/>
</dbReference>
<dbReference type="PROSITE" id="PS50931">
    <property type="entry name" value="HTH_LYSR"/>
    <property type="match status" value="1"/>
</dbReference>
<dbReference type="OrthoDB" id="7506954at2"/>
<dbReference type="Pfam" id="PF00126">
    <property type="entry name" value="HTH_1"/>
    <property type="match status" value="1"/>
</dbReference>
<protein>
    <submittedName>
        <fullName evidence="6">DNA-binding transcriptional regulator, LysR family</fullName>
    </submittedName>
</protein>
<dbReference type="GO" id="GO:0000976">
    <property type="term" value="F:transcription cis-regulatory region binding"/>
    <property type="evidence" value="ECO:0007669"/>
    <property type="project" value="TreeGrafter"/>
</dbReference>
<dbReference type="Gene3D" id="3.40.190.10">
    <property type="entry name" value="Periplasmic binding protein-like II"/>
    <property type="match status" value="2"/>
</dbReference>
<evidence type="ECO:0000259" key="5">
    <source>
        <dbReference type="PROSITE" id="PS50931"/>
    </source>
</evidence>
<dbReference type="Proteomes" id="UP000198307">
    <property type="component" value="Unassembled WGS sequence"/>
</dbReference>
<dbReference type="InterPro" id="IPR036388">
    <property type="entry name" value="WH-like_DNA-bd_sf"/>
</dbReference>
<organism evidence="6 7">
    <name type="scientific">Paracoccus seriniphilus</name>
    <dbReference type="NCBI Taxonomy" id="184748"/>
    <lineage>
        <taxon>Bacteria</taxon>
        <taxon>Pseudomonadati</taxon>
        <taxon>Pseudomonadota</taxon>
        <taxon>Alphaproteobacteria</taxon>
        <taxon>Rhodobacterales</taxon>
        <taxon>Paracoccaceae</taxon>
        <taxon>Paracoccus</taxon>
    </lineage>
</organism>
<dbReference type="AlphaFoldDB" id="A0A239Q1Z1"/>
<dbReference type="InterPro" id="IPR000847">
    <property type="entry name" value="LysR_HTH_N"/>
</dbReference>
<name>A0A239Q1Z1_9RHOB</name>
<feature type="domain" description="HTH lysR-type" evidence="5">
    <location>
        <begin position="6"/>
        <end position="63"/>
    </location>
</feature>
<dbReference type="SUPFAM" id="SSF53850">
    <property type="entry name" value="Periplasmic binding protein-like II"/>
    <property type="match status" value="1"/>
</dbReference>
<dbReference type="Pfam" id="PF03466">
    <property type="entry name" value="LysR_substrate"/>
    <property type="match status" value="1"/>
</dbReference>
<reference evidence="6 7" key="1">
    <citation type="submission" date="2017-07" db="EMBL/GenBank/DDBJ databases">
        <authorList>
            <person name="Sun Z.S."/>
            <person name="Albrecht U."/>
            <person name="Echele G."/>
            <person name="Lee C.C."/>
        </authorList>
    </citation>
    <scope>NUCLEOTIDE SEQUENCE [LARGE SCALE GENOMIC DNA]</scope>
    <source>
        <strain evidence="6 7">DSM 14827</strain>
    </source>
</reference>
<dbReference type="SUPFAM" id="SSF46785">
    <property type="entry name" value="Winged helix' DNA-binding domain"/>
    <property type="match status" value="1"/>
</dbReference>
<evidence type="ECO:0000256" key="3">
    <source>
        <dbReference type="ARBA" id="ARBA00023125"/>
    </source>
</evidence>
<dbReference type="RefSeq" id="WP_089345915.1">
    <property type="nucleotide sequence ID" value="NZ_CP067130.1"/>
</dbReference>
<evidence type="ECO:0000256" key="2">
    <source>
        <dbReference type="ARBA" id="ARBA00023015"/>
    </source>
</evidence>
<evidence type="ECO:0000256" key="1">
    <source>
        <dbReference type="ARBA" id="ARBA00009437"/>
    </source>
</evidence>
<dbReference type="PANTHER" id="PTHR30126">
    <property type="entry name" value="HTH-TYPE TRANSCRIPTIONAL REGULATOR"/>
    <property type="match status" value="1"/>
</dbReference>
<dbReference type="Gene3D" id="1.10.10.10">
    <property type="entry name" value="Winged helix-like DNA-binding domain superfamily/Winged helix DNA-binding domain"/>
    <property type="match status" value="1"/>
</dbReference>
<keyword evidence="7" id="KW-1185">Reference proteome</keyword>
<dbReference type="EMBL" id="FZQB01000023">
    <property type="protein sequence ID" value="SNT76619.1"/>
    <property type="molecule type" value="Genomic_DNA"/>
</dbReference>
<dbReference type="InterPro" id="IPR036390">
    <property type="entry name" value="WH_DNA-bd_sf"/>
</dbReference>
<keyword evidence="2" id="KW-0805">Transcription regulation</keyword>
<comment type="similarity">
    <text evidence="1">Belongs to the LysR transcriptional regulatory family.</text>
</comment>
<dbReference type="PANTHER" id="PTHR30126:SF98">
    <property type="entry name" value="HTH-TYPE TRANSCRIPTIONAL ACTIVATOR BAUR"/>
    <property type="match status" value="1"/>
</dbReference>
<evidence type="ECO:0000313" key="7">
    <source>
        <dbReference type="Proteomes" id="UP000198307"/>
    </source>
</evidence>
<accession>A0A239Q1Z1</accession>
<evidence type="ECO:0000256" key="4">
    <source>
        <dbReference type="ARBA" id="ARBA00023163"/>
    </source>
</evidence>
<dbReference type="PRINTS" id="PR00039">
    <property type="entry name" value="HTHLYSR"/>
</dbReference>
<keyword evidence="3 6" id="KW-0238">DNA-binding</keyword>